<dbReference type="InterPro" id="IPR002810">
    <property type="entry name" value="NfeD-like_C"/>
</dbReference>
<dbReference type="Pfam" id="PF01957">
    <property type="entry name" value="NfeD"/>
    <property type="match status" value="1"/>
</dbReference>
<evidence type="ECO:0000256" key="2">
    <source>
        <dbReference type="ARBA" id="ARBA00022692"/>
    </source>
</evidence>
<evidence type="ECO:0000256" key="5">
    <source>
        <dbReference type="SAM" id="Phobius"/>
    </source>
</evidence>
<accession>A0ABV5CG53</accession>
<keyword evidence="2 5" id="KW-0812">Transmembrane</keyword>
<evidence type="ECO:0000259" key="8">
    <source>
        <dbReference type="Pfam" id="PF25145"/>
    </source>
</evidence>
<evidence type="ECO:0000256" key="3">
    <source>
        <dbReference type="ARBA" id="ARBA00022989"/>
    </source>
</evidence>
<comment type="caution">
    <text evidence="9">The sequence shown here is derived from an EMBL/GenBank/DDBJ whole genome shotgun (WGS) entry which is preliminary data.</text>
</comment>
<keyword evidence="4 5" id="KW-0472">Membrane</keyword>
<dbReference type="PANTHER" id="PTHR33507:SF3">
    <property type="entry name" value="INNER MEMBRANE PROTEIN YBBJ"/>
    <property type="match status" value="1"/>
</dbReference>
<dbReference type="InterPro" id="IPR056738">
    <property type="entry name" value="NfeD1b_N"/>
</dbReference>
<organism evidence="9 10">
    <name type="scientific">Albibacterium profundi</name>
    <dbReference type="NCBI Taxonomy" id="3134906"/>
    <lineage>
        <taxon>Bacteria</taxon>
        <taxon>Pseudomonadati</taxon>
        <taxon>Bacteroidota</taxon>
        <taxon>Sphingobacteriia</taxon>
        <taxon>Sphingobacteriales</taxon>
        <taxon>Sphingobacteriaceae</taxon>
        <taxon>Albibacterium</taxon>
    </lineage>
</organism>
<protein>
    <submittedName>
        <fullName evidence="9">NfeD family protein</fullName>
    </submittedName>
</protein>
<dbReference type="Pfam" id="PF25145">
    <property type="entry name" value="NfeD1b_N"/>
    <property type="match status" value="1"/>
</dbReference>
<dbReference type="SUPFAM" id="SSF52096">
    <property type="entry name" value="ClpP/crotonase"/>
    <property type="match status" value="1"/>
</dbReference>
<feature type="transmembrane region" description="Helical" evidence="5">
    <location>
        <begin position="311"/>
        <end position="330"/>
    </location>
</feature>
<evidence type="ECO:0000259" key="7">
    <source>
        <dbReference type="Pfam" id="PF24961"/>
    </source>
</evidence>
<dbReference type="InterPro" id="IPR052165">
    <property type="entry name" value="Membrane_assoc_protease"/>
</dbReference>
<feature type="transmembrane region" description="Helical" evidence="5">
    <location>
        <begin position="342"/>
        <end position="366"/>
    </location>
</feature>
<dbReference type="CDD" id="cd07021">
    <property type="entry name" value="Clp_protease_NfeD_like"/>
    <property type="match status" value="1"/>
</dbReference>
<sequence>MATITDRRFYIFFFTLFMLVLLFAQGAWAQEAKPTVYKFSIRDDINATSWRNTKQAYLKASERGADVMLIDMNTFGGLVNFADSIRSTILDSPIKTIVFINHNAASAGALISLASEKIYMAKGSSIGAASVVDGQGEVMPEKYQSYMRALMRSTAEATGRDPQVAEAFVDQDVDLPDLKDDGKLLSLTSKEAVNIGLADGEVNSIDEILALESLSGSSLVVHQTTWVDNVIGFLTNPAVQGFLIVLIMGGIYFEMTSPGIGLPFAVALVSGILYFAPLYIEGFAANWEILLFVVGVILLLLEILVIPGFGVAGISGIVLLVCSFAFSMVPNESFDFSMMPPYFLFRSFLLVILSIVAAVVLSVLFGKSILNSRAFKRLVLADEQSSSQGYVSSMFDSQVIGKEGIARTDLRPSGKVEIDGKWFDAVALGGYIEKGTTVHVERHENYNLFVRKKFEV</sequence>
<evidence type="ECO:0000259" key="6">
    <source>
        <dbReference type="Pfam" id="PF01957"/>
    </source>
</evidence>
<feature type="transmembrane region" description="Helical" evidence="5">
    <location>
        <begin position="260"/>
        <end position="280"/>
    </location>
</feature>
<reference evidence="9 10" key="1">
    <citation type="submission" date="2024-04" db="EMBL/GenBank/DDBJ databases">
        <title>Albibacterium profundi sp. nov., isolated from sediment of the Challenger Deep of Mariana Trench.</title>
        <authorList>
            <person name="Wang Y."/>
        </authorList>
    </citation>
    <scope>NUCLEOTIDE SEQUENCE [LARGE SCALE GENOMIC DNA]</scope>
    <source>
        <strain evidence="9 10">RHL897</strain>
    </source>
</reference>
<evidence type="ECO:0000256" key="1">
    <source>
        <dbReference type="ARBA" id="ARBA00004141"/>
    </source>
</evidence>
<gene>
    <name evidence="9" type="ORF">WKR92_11965</name>
</gene>
<evidence type="ECO:0000313" key="10">
    <source>
        <dbReference type="Proteomes" id="UP001580928"/>
    </source>
</evidence>
<keyword evidence="3 5" id="KW-1133">Transmembrane helix</keyword>
<dbReference type="Proteomes" id="UP001580928">
    <property type="component" value="Unassembled WGS sequence"/>
</dbReference>
<dbReference type="RefSeq" id="WP_375558077.1">
    <property type="nucleotide sequence ID" value="NZ_JBBVGT010000003.1"/>
</dbReference>
<name>A0ABV5CG53_9SPHI</name>
<dbReference type="SUPFAM" id="SSF141322">
    <property type="entry name" value="NfeD domain-like"/>
    <property type="match status" value="1"/>
</dbReference>
<feature type="domain" description="NfeD integral membrane" evidence="7">
    <location>
        <begin position="239"/>
        <end position="362"/>
    </location>
</feature>
<keyword evidence="10" id="KW-1185">Reference proteome</keyword>
<dbReference type="Gene3D" id="2.40.50.140">
    <property type="entry name" value="Nucleic acid-binding proteins"/>
    <property type="match status" value="1"/>
</dbReference>
<proteinExistence type="predicted"/>
<feature type="domain" description="NfeD1b N-terminal" evidence="8">
    <location>
        <begin position="35"/>
        <end position="218"/>
    </location>
</feature>
<dbReference type="InterPro" id="IPR012340">
    <property type="entry name" value="NA-bd_OB-fold"/>
</dbReference>
<dbReference type="Gene3D" id="3.90.226.10">
    <property type="entry name" value="2-enoyl-CoA Hydratase, Chain A, domain 1"/>
    <property type="match status" value="1"/>
</dbReference>
<dbReference type="PANTHER" id="PTHR33507">
    <property type="entry name" value="INNER MEMBRANE PROTEIN YBBJ"/>
    <property type="match status" value="1"/>
</dbReference>
<dbReference type="InterPro" id="IPR029045">
    <property type="entry name" value="ClpP/crotonase-like_dom_sf"/>
</dbReference>
<comment type="subcellular location">
    <subcellularLocation>
        <location evidence="1">Membrane</location>
        <topology evidence="1">Multi-pass membrane protein</topology>
    </subcellularLocation>
</comment>
<evidence type="ECO:0000256" key="4">
    <source>
        <dbReference type="ARBA" id="ARBA00023136"/>
    </source>
</evidence>
<dbReference type="InterPro" id="IPR056739">
    <property type="entry name" value="NfeD_membrane"/>
</dbReference>
<evidence type="ECO:0000313" key="9">
    <source>
        <dbReference type="EMBL" id="MFB5946548.1"/>
    </source>
</evidence>
<feature type="domain" description="NfeD-like C-terminal" evidence="6">
    <location>
        <begin position="398"/>
        <end position="452"/>
    </location>
</feature>
<feature type="transmembrane region" description="Helical" evidence="5">
    <location>
        <begin position="230"/>
        <end position="253"/>
    </location>
</feature>
<dbReference type="EMBL" id="JBBVGT010000003">
    <property type="protein sequence ID" value="MFB5946548.1"/>
    <property type="molecule type" value="Genomic_DNA"/>
</dbReference>
<feature type="transmembrane region" description="Helical" evidence="5">
    <location>
        <begin position="286"/>
        <end position="304"/>
    </location>
</feature>
<dbReference type="Pfam" id="PF24961">
    <property type="entry name" value="NfeD_membrane"/>
    <property type="match status" value="1"/>
</dbReference>